<feature type="active site" description="Proton acceptor" evidence="5">
    <location>
        <position position="610"/>
    </location>
</feature>
<feature type="binding site" evidence="6">
    <location>
        <begin position="611"/>
        <end position="612"/>
    </location>
    <ligand>
        <name>FAD</name>
        <dbReference type="ChEBI" id="CHEBI:57692"/>
    </ligand>
</feature>
<sequence length="633" mass="68532">MHLSNYPLLSLILPNLCVATLYETIESLPKTTYDFVIVGGSHFTRLILLGADNITFQPVRAVASSPIASAKILRPRFSSSKPVLRTNVGVLGSIVPMLSQSLVSSPWDWNYTTTPMPGFGGRSVPYPRGHMLGGSTSTNAMAYTRGSFEDWDRYARLSGDPGWSWLEMLPYMFKNEKWTAPNDHHSTLGQYDPLVHSTTGMTSVSLPGFPHPFDPLVIATTKELPKAFPFNLDMNDGFPLGLGWPQQTINGARRSSGATSYLGPKFMARSNLHVLVNTRVTRVNQTGTDSRKPAFRSVEATQSETGPRTLISAKDEVILSAGAIGTPQILLLSGIGPEKDLSALGIKTILNNPAVGQNLTDHPLVSNLWYVNSNGTFDVLGQNATAFAADLEQWNKTQFGLMADSPLAFLVWSRVPHGSYFTPDTSAGPNTPHYELLFANGFLSNEDTLPANGSFMTLVSCVTAPSSRGELTLNTSSPFDQPNINPNMLATDFDNFVMASAINATRKLVTASAWKGYIIREFDDLAAVTDAASMKAYIQQKSTTIFHPVGTAVMTPKGASWGVVDPDGVVKGLSGLRIIDASILASSLFFLKLTPSHTALIMQPVIPSAHPQALIYSMAERVADLVKAAYKLL</sequence>
<dbReference type="Pfam" id="PF05199">
    <property type="entry name" value="GMC_oxred_C"/>
    <property type="match status" value="1"/>
</dbReference>
<dbReference type="SUPFAM" id="SSF54373">
    <property type="entry name" value="FAD-linked reductases, C-terminal domain"/>
    <property type="match status" value="1"/>
</dbReference>
<dbReference type="PANTHER" id="PTHR11552:SF147">
    <property type="entry name" value="CHOLINE DEHYDROGENASE, MITOCHONDRIAL"/>
    <property type="match status" value="1"/>
</dbReference>
<keyword evidence="10" id="KW-1185">Reference proteome</keyword>
<dbReference type="AlphaFoldDB" id="A0A8H7DL65"/>
<dbReference type="InterPro" id="IPR012132">
    <property type="entry name" value="GMC_OxRdtase"/>
</dbReference>
<feature type="binding site" evidence="6">
    <location>
        <position position="280"/>
    </location>
    <ligand>
        <name>FAD</name>
        <dbReference type="ChEBI" id="CHEBI:57692"/>
    </ligand>
</feature>
<dbReference type="Pfam" id="PF00732">
    <property type="entry name" value="GMC_oxred_N"/>
    <property type="match status" value="1"/>
</dbReference>
<evidence type="ECO:0000313" key="9">
    <source>
        <dbReference type="EMBL" id="KAF7378190.1"/>
    </source>
</evidence>
<evidence type="ECO:0000256" key="7">
    <source>
        <dbReference type="SAM" id="SignalP"/>
    </source>
</evidence>
<keyword evidence="7" id="KW-0732">Signal</keyword>
<dbReference type="EMBL" id="JACAZH010000001">
    <property type="protein sequence ID" value="KAF7378190.1"/>
    <property type="molecule type" value="Genomic_DNA"/>
</dbReference>
<evidence type="ECO:0000256" key="5">
    <source>
        <dbReference type="PIRSR" id="PIRSR000137-1"/>
    </source>
</evidence>
<feature type="domain" description="Glucose-methanol-choline oxidoreductase N-terminal" evidence="8">
    <location>
        <begin position="322"/>
        <end position="336"/>
    </location>
</feature>
<organism evidence="9 10">
    <name type="scientific">Mycena sanguinolenta</name>
    <dbReference type="NCBI Taxonomy" id="230812"/>
    <lineage>
        <taxon>Eukaryota</taxon>
        <taxon>Fungi</taxon>
        <taxon>Dikarya</taxon>
        <taxon>Basidiomycota</taxon>
        <taxon>Agaricomycotina</taxon>
        <taxon>Agaricomycetes</taxon>
        <taxon>Agaricomycetidae</taxon>
        <taxon>Agaricales</taxon>
        <taxon>Marasmiineae</taxon>
        <taxon>Mycenaceae</taxon>
        <taxon>Mycena</taxon>
    </lineage>
</organism>
<evidence type="ECO:0000259" key="8">
    <source>
        <dbReference type="PROSITE" id="PS00624"/>
    </source>
</evidence>
<dbReference type="SUPFAM" id="SSF51905">
    <property type="entry name" value="FAD/NAD(P)-binding domain"/>
    <property type="match status" value="1"/>
</dbReference>
<accession>A0A8H7DL65</accession>
<feature type="signal peptide" evidence="7">
    <location>
        <begin position="1"/>
        <end position="19"/>
    </location>
</feature>
<feature type="active site" description="Proton donor" evidence="5">
    <location>
        <position position="547"/>
    </location>
</feature>
<dbReference type="PROSITE" id="PS00624">
    <property type="entry name" value="GMC_OXRED_2"/>
    <property type="match status" value="1"/>
</dbReference>
<evidence type="ECO:0000256" key="6">
    <source>
        <dbReference type="PIRSR" id="PIRSR000137-2"/>
    </source>
</evidence>
<dbReference type="InterPro" id="IPR007867">
    <property type="entry name" value="GMC_OxRtase_C"/>
</dbReference>
<dbReference type="Gene3D" id="3.30.560.10">
    <property type="entry name" value="Glucose Oxidase, domain 3"/>
    <property type="match status" value="1"/>
</dbReference>
<comment type="similarity">
    <text evidence="2">Belongs to the GMC oxidoreductase family.</text>
</comment>
<dbReference type="InterPro" id="IPR036188">
    <property type="entry name" value="FAD/NAD-bd_sf"/>
</dbReference>
<dbReference type="Proteomes" id="UP000623467">
    <property type="component" value="Unassembled WGS sequence"/>
</dbReference>
<reference evidence="9" key="1">
    <citation type="submission" date="2020-05" db="EMBL/GenBank/DDBJ databases">
        <title>Mycena genomes resolve the evolution of fungal bioluminescence.</title>
        <authorList>
            <person name="Tsai I.J."/>
        </authorList>
    </citation>
    <scope>NUCLEOTIDE SEQUENCE</scope>
    <source>
        <strain evidence="9">160909Yilan</strain>
    </source>
</reference>
<keyword evidence="3" id="KW-0285">Flavoprotein</keyword>
<evidence type="ECO:0000256" key="3">
    <source>
        <dbReference type="ARBA" id="ARBA00022630"/>
    </source>
</evidence>
<dbReference type="PANTHER" id="PTHR11552">
    <property type="entry name" value="GLUCOSE-METHANOL-CHOLINE GMC OXIDOREDUCTASE"/>
    <property type="match status" value="1"/>
</dbReference>
<keyword evidence="4 6" id="KW-0274">FAD</keyword>
<protein>
    <submittedName>
        <fullName evidence="9">Choline dehydrogenase, mitochondrial</fullName>
    </submittedName>
</protein>
<feature type="chain" id="PRO_5034061015" evidence="7">
    <location>
        <begin position="20"/>
        <end position="633"/>
    </location>
</feature>
<dbReference type="Gene3D" id="3.50.50.60">
    <property type="entry name" value="FAD/NAD(P)-binding domain"/>
    <property type="match status" value="1"/>
</dbReference>
<evidence type="ECO:0000256" key="2">
    <source>
        <dbReference type="ARBA" id="ARBA00010790"/>
    </source>
</evidence>
<gene>
    <name evidence="9" type="ORF">MSAN_00243600</name>
</gene>
<evidence type="ECO:0000256" key="4">
    <source>
        <dbReference type="ARBA" id="ARBA00022827"/>
    </source>
</evidence>
<dbReference type="InterPro" id="IPR000172">
    <property type="entry name" value="GMC_OxRdtase_N"/>
</dbReference>
<comment type="cofactor">
    <cofactor evidence="1 6">
        <name>FAD</name>
        <dbReference type="ChEBI" id="CHEBI:57692"/>
    </cofactor>
</comment>
<dbReference type="OrthoDB" id="269227at2759"/>
<dbReference type="GO" id="GO:0050660">
    <property type="term" value="F:flavin adenine dinucleotide binding"/>
    <property type="evidence" value="ECO:0007669"/>
    <property type="project" value="InterPro"/>
</dbReference>
<evidence type="ECO:0000256" key="1">
    <source>
        <dbReference type="ARBA" id="ARBA00001974"/>
    </source>
</evidence>
<evidence type="ECO:0000313" key="10">
    <source>
        <dbReference type="Proteomes" id="UP000623467"/>
    </source>
</evidence>
<dbReference type="PIRSF" id="PIRSF000137">
    <property type="entry name" value="Alcohol_oxidase"/>
    <property type="match status" value="1"/>
</dbReference>
<proteinExistence type="inferred from homology"/>
<dbReference type="GO" id="GO:0016614">
    <property type="term" value="F:oxidoreductase activity, acting on CH-OH group of donors"/>
    <property type="evidence" value="ECO:0007669"/>
    <property type="project" value="InterPro"/>
</dbReference>
<name>A0A8H7DL65_9AGAR</name>
<comment type="caution">
    <text evidence="9">The sequence shown here is derived from an EMBL/GenBank/DDBJ whole genome shotgun (WGS) entry which is preliminary data.</text>
</comment>